<feature type="non-terminal residue" evidence="1">
    <location>
        <position position="1"/>
    </location>
</feature>
<proteinExistence type="predicted"/>
<reference evidence="1" key="1">
    <citation type="submission" date="2018-05" db="EMBL/GenBank/DDBJ databases">
        <authorList>
            <person name="Lanie J.A."/>
            <person name="Ng W.-L."/>
            <person name="Kazmierczak K.M."/>
            <person name="Andrzejewski T.M."/>
            <person name="Davidsen T.M."/>
            <person name="Wayne K.J."/>
            <person name="Tettelin H."/>
            <person name="Glass J.I."/>
            <person name="Rusch D."/>
            <person name="Podicherti R."/>
            <person name="Tsui H.-C.T."/>
            <person name="Winkler M.E."/>
        </authorList>
    </citation>
    <scope>NUCLEOTIDE SEQUENCE</scope>
</reference>
<name>A0A383E394_9ZZZZ</name>
<protein>
    <submittedName>
        <fullName evidence="1">Uncharacterized protein</fullName>
    </submittedName>
</protein>
<dbReference type="AlphaFoldDB" id="A0A383E394"/>
<organism evidence="1">
    <name type="scientific">marine metagenome</name>
    <dbReference type="NCBI Taxonomy" id="408172"/>
    <lineage>
        <taxon>unclassified sequences</taxon>
        <taxon>metagenomes</taxon>
        <taxon>ecological metagenomes</taxon>
    </lineage>
</organism>
<gene>
    <name evidence="1" type="ORF">METZ01_LOCUS504120</name>
</gene>
<evidence type="ECO:0000313" key="1">
    <source>
        <dbReference type="EMBL" id="SVE51266.1"/>
    </source>
</evidence>
<accession>A0A383E394</accession>
<dbReference type="EMBL" id="UINC01222466">
    <property type="protein sequence ID" value="SVE51266.1"/>
    <property type="molecule type" value="Genomic_DNA"/>
</dbReference>
<sequence length="172" mass="20651">EVEFCFDPLYWAMHDCYSTTYPNQSQFQAWRAGFREGVKMCLVQGKKPSVDEFKDLVHKQNMNNLTIWHNIGRDVENGIWAMVGAREGTHLTMLSNDWDYTQVRSFDWLENYWNDKNRQEKLNPEETYMKLGRGLRRLDLPYLNYNAEHSAFFKHHYLSNWTNRGLMVREID</sequence>